<dbReference type="SUPFAM" id="SSF51395">
    <property type="entry name" value="FMN-linked oxidoreductases"/>
    <property type="match status" value="1"/>
</dbReference>
<dbReference type="OrthoDB" id="122964at2157"/>
<dbReference type="Proteomes" id="UP000001400">
    <property type="component" value="Chromosome"/>
</dbReference>
<dbReference type="SUPFAM" id="SSF51905">
    <property type="entry name" value="FAD/NAD(P)-binding domain"/>
    <property type="match status" value="1"/>
</dbReference>
<dbReference type="GO" id="GO:0046872">
    <property type="term" value="F:metal ion binding"/>
    <property type="evidence" value="ECO:0007669"/>
    <property type="project" value="UniProtKB-KW"/>
</dbReference>
<proteinExistence type="inferred from homology"/>
<evidence type="ECO:0000256" key="4">
    <source>
        <dbReference type="ARBA" id="ARBA00022630"/>
    </source>
</evidence>
<keyword evidence="8" id="KW-0408">Iron</keyword>
<dbReference type="EMBL" id="CP001941">
    <property type="protein sequence ID" value="ADD08497.1"/>
    <property type="molecule type" value="Genomic_DNA"/>
</dbReference>
<dbReference type="Gene3D" id="3.20.20.70">
    <property type="entry name" value="Aldolase class I"/>
    <property type="match status" value="1"/>
</dbReference>
<dbReference type="InterPro" id="IPR013785">
    <property type="entry name" value="Aldolase_TIM"/>
</dbReference>
<dbReference type="InterPro" id="IPR023753">
    <property type="entry name" value="FAD/NAD-binding_dom"/>
</dbReference>
<dbReference type="KEGG" id="abi:Aboo_0686"/>
<reference evidence="12" key="1">
    <citation type="submission" date="2010-02" db="EMBL/GenBank/DDBJ databases">
        <title>Complete sequence of Aciduliprofundum boonei T469.</title>
        <authorList>
            <consortium name="US DOE Joint Genome Institute"/>
            <person name="Lucas S."/>
            <person name="Copeland A."/>
            <person name="Lapidus A."/>
            <person name="Cheng J.-F."/>
            <person name="Bruce D."/>
            <person name="Goodwin L."/>
            <person name="Pitluck S."/>
            <person name="Saunders E."/>
            <person name="Detter J.C."/>
            <person name="Han C."/>
            <person name="Tapia R."/>
            <person name="Land M."/>
            <person name="Hauser L."/>
            <person name="Kyrpides N."/>
            <person name="Mikhailova N."/>
            <person name="Flores G."/>
            <person name="Reysenbach A.-L."/>
            <person name="Woyke T."/>
        </authorList>
    </citation>
    <scope>NUCLEOTIDE SEQUENCE</scope>
    <source>
        <strain evidence="12">T469</strain>
    </source>
</reference>
<dbReference type="eggNOG" id="arCOG01068">
    <property type="taxonomic scope" value="Archaea"/>
</dbReference>
<evidence type="ECO:0000313" key="12">
    <source>
        <dbReference type="EMBL" id="ADD08497.1"/>
    </source>
</evidence>
<feature type="domain" description="FAD/NAD(P)-binding" evidence="11">
    <location>
        <begin position="351"/>
        <end position="564"/>
    </location>
</feature>
<keyword evidence="6" id="KW-0479">Metal-binding</keyword>
<evidence type="ECO:0000259" key="10">
    <source>
        <dbReference type="Pfam" id="PF00724"/>
    </source>
</evidence>
<evidence type="ECO:0000256" key="5">
    <source>
        <dbReference type="ARBA" id="ARBA00022643"/>
    </source>
</evidence>
<dbReference type="InterPro" id="IPR001155">
    <property type="entry name" value="OxRdtase_FMN_N"/>
</dbReference>
<dbReference type="RefSeq" id="WP_008082429.1">
    <property type="nucleotide sequence ID" value="NC_013926.1"/>
</dbReference>
<keyword evidence="13" id="KW-1185">Reference proteome</keyword>
<dbReference type="PRINTS" id="PR00368">
    <property type="entry name" value="FADPNR"/>
</dbReference>
<comment type="similarity">
    <text evidence="3">In the N-terminal section; belongs to the NADH:flavin oxidoreductase/NADH oxidase family.</text>
</comment>
<accession>B5I9N0</accession>
<dbReference type="PANTHER" id="PTHR42917:SF2">
    <property type="entry name" value="2,4-DIENOYL-COA REDUCTASE [(2E)-ENOYL-COA-PRODUCING]"/>
    <property type="match status" value="1"/>
</dbReference>
<dbReference type="Gene3D" id="3.40.50.720">
    <property type="entry name" value="NAD(P)-binding Rossmann-like Domain"/>
    <property type="match status" value="1"/>
</dbReference>
<dbReference type="AlphaFoldDB" id="B5I9N0"/>
<keyword evidence="5" id="KW-0288">FMN</keyword>
<comment type="cofactor">
    <cofactor evidence="1">
        <name>FMN</name>
        <dbReference type="ChEBI" id="CHEBI:58210"/>
    </cofactor>
</comment>
<evidence type="ECO:0000256" key="7">
    <source>
        <dbReference type="ARBA" id="ARBA00023002"/>
    </source>
</evidence>
<evidence type="ECO:0000256" key="6">
    <source>
        <dbReference type="ARBA" id="ARBA00022723"/>
    </source>
</evidence>
<dbReference type="GO" id="GO:0016491">
    <property type="term" value="F:oxidoreductase activity"/>
    <property type="evidence" value="ECO:0007669"/>
    <property type="project" value="UniProtKB-KW"/>
</dbReference>
<evidence type="ECO:0000313" key="13">
    <source>
        <dbReference type="Proteomes" id="UP000001400"/>
    </source>
</evidence>
<evidence type="ECO:0000256" key="1">
    <source>
        <dbReference type="ARBA" id="ARBA00001917"/>
    </source>
</evidence>
<keyword evidence="4" id="KW-0285">Flavoprotein</keyword>
<dbReference type="Pfam" id="PF07992">
    <property type="entry name" value="Pyr_redox_2"/>
    <property type="match status" value="1"/>
</dbReference>
<evidence type="ECO:0000256" key="3">
    <source>
        <dbReference type="ARBA" id="ARBA00011048"/>
    </source>
</evidence>
<dbReference type="GeneID" id="8827632"/>
<dbReference type="InterPro" id="IPR036188">
    <property type="entry name" value="FAD/NAD-bd_sf"/>
</dbReference>
<dbReference type="PANTHER" id="PTHR42917">
    <property type="entry name" value="2,4-DIENOYL-COA REDUCTASE"/>
    <property type="match status" value="1"/>
</dbReference>
<evidence type="ECO:0000256" key="2">
    <source>
        <dbReference type="ARBA" id="ARBA00001966"/>
    </source>
</evidence>
<dbReference type="GO" id="GO:0010181">
    <property type="term" value="F:FMN binding"/>
    <property type="evidence" value="ECO:0007669"/>
    <property type="project" value="InterPro"/>
</dbReference>
<gene>
    <name evidence="12" type="ordered locus">Aboo_0686</name>
</gene>
<dbReference type="GO" id="GO:0051536">
    <property type="term" value="F:iron-sulfur cluster binding"/>
    <property type="evidence" value="ECO:0007669"/>
    <property type="project" value="UniProtKB-KW"/>
</dbReference>
<comment type="cofactor">
    <cofactor evidence="2">
        <name>[4Fe-4S] cluster</name>
        <dbReference type="ChEBI" id="CHEBI:49883"/>
    </cofactor>
</comment>
<name>B5I9N0_ACIB4</name>
<feature type="domain" description="NADH:flavin oxidoreductase/NADH oxidase N-terminal" evidence="10">
    <location>
        <begin position="114"/>
        <end position="307"/>
    </location>
</feature>
<dbReference type="Pfam" id="PF00724">
    <property type="entry name" value="Oxidored_FMN"/>
    <property type="match status" value="2"/>
</dbReference>
<dbReference type="STRING" id="439481.Aboo_0686"/>
<protein>
    <submittedName>
        <fullName evidence="12">NADH:flavin oxidoreductase/NADH oxidase</fullName>
    </submittedName>
</protein>
<keyword evidence="7" id="KW-0560">Oxidoreductase</keyword>
<sequence>MYDEIFKPIKIGGLESKNRVIFPPVSTNFGREDGHLSELFIKHYETRAKGEVGLLIVENSCVSYPEGKHGAYEPRIDSWDFYEDWKNIARRLQKYDSLISVELTHEGWKKKGVNFLSDEKIREIVENYGTAAEIACKAGFDMVEVQGAHGLLVNQFLSPLTNTRDDSWGERTKFAIEIRKEIAKRCGWDFPVTIRLAVDDFLDGGITLDEGKRIAEELQNYYQMIQADIGLGPKELRLEPMPFQQGWRAYLAENIRPLKVPVAAVGMIREPEVAAEILREKADMIVLGRTLIADPEWLIKVREGRVNEIRKCIGCSECIKARHDEDTRIRCGANPQVGREIEIKNAEEKKRVVIVGGGPGGLEAARISAMRGHEVHLFYDEFGGTLNLAALPPGKEKIRWLIEYYREELKKYDNLKMYNKKALKNDVVALEPDAIIMATGSKPFLPCPPLRDFVYLYEDVLRGEVKFEGKSIVVGGGGLVGCETANMLAEKNKVIIVEMMPEVAQGMETLSKKHLLKELQEKGVKILTNTKIVDVARGEIIVEKEGEQMLIEADAMIAAFGSRPFVPFRIEDVPTHIIGDAKSVRNIYSAVSEGFEVGMKI</sequence>
<dbReference type="eggNOG" id="arCOG00615">
    <property type="taxonomic scope" value="Archaea"/>
</dbReference>
<dbReference type="HOGENOM" id="CLU_012153_1_2_2"/>
<keyword evidence="9" id="KW-0411">Iron-sulfur</keyword>
<organism evidence="12 13">
    <name type="scientific">Aciduliprofundum boonei (strain DSM 19572 / T469)</name>
    <dbReference type="NCBI Taxonomy" id="439481"/>
    <lineage>
        <taxon>Archaea</taxon>
        <taxon>Methanobacteriati</taxon>
        <taxon>Thermoplasmatota</taxon>
        <taxon>DHVE2 group</taxon>
        <taxon>Candidatus Aciduliprofundum</taxon>
    </lineage>
</organism>
<dbReference type="InterPro" id="IPR051793">
    <property type="entry name" value="NADH:flavin_oxidoreductase"/>
</dbReference>
<feature type="domain" description="NADH:flavin oxidoreductase/NADH oxidase N-terminal" evidence="10">
    <location>
        <begin position="4"/>
        <end position="109"/>
    </location>
</feature>
<evidence type="ECO:0000256" key="8">
    <source>
        <dbReference type="ARBA" id="ARBA00023004"/>
    </source>
</evidence>
<dbReference type="Gene3D" id="3.50.50.60">
    <property type="entry name" value="FAD/NAD(P)-binding domain"/>
    <property type="match status" value="1"/>
</dbReference>
<evidence type="ECO:0000256" key="9">
    <source>
        <dbReference type="ARBA" id="ARBA00023014"/>
    </source>
</evidence>
<dbReference type="CDD" id="cd02803">
    <property type="entry name" value="OYE_like_FMN_family"/>
    <property type="match status" value="1"/>
</dbReference>
<evidence type="ECO:0000259" key="11">
    <source>
        <dbReference type="Pfam" id="PF07992"/>
    </source>
</evidence>